<gene>
    <name evidence="9" type="ORF">ABRQ22_03140</name>
</gene>
<dbReference type="RefSeq" id="WP_353708546.1">
    <property type="nucleotide sequence ID" value="NZ_CP159290.1"/>
</dbReference>
<protein>
    <recommendedName>
        <fullName evidence="3">beta-N-acetylhexosaminidase</fullName>
        <ecNumber evidence="3">3.2.1.52</ecNumber>
    </recommendedName>
</protein>
<evidence type="ECO:0000259" key="7">
    <source>
        <dbReference type="Pfam" id="PF00728"/>
    </source>
</evidence>
<dbReference type="GO" id="GO:0004563">
    <property type="term" value="F:beta-N-acetylhexosaminidase activity"/>
    <property type="evidence" value="ECO:0007669"/>
    <property type="project" value="UniProtKB-EC"/>
</dbReference>
<dbReference type="InterPro" id="IPR029018">
    <property type="entry name" value="Hex-like_dom2"/>
</dbReference>
<dbReference type="PANTHER" id="PTHR22600:SF57">
    <property type="entry name" value="BETA-N-ACETYLHEXOSAMINIDASE"/>
    <property type="match status" value="1"/>
</dbReference>
<dbReference type="Gene3D" id="3.30.379.10">
    <property type="entry name" value="Chitobiase/beta-hexosaminidase domain 2-like"/>
    <property type="match status" value="1"/>
</dbReference>
<dbReference type="PRINTS" id="PR00738">
    <property type="entry name" value="GLHYDRLASE20"/>
</dbReference>
<sequence length="506" mass="54315">MVSIIPQPLQVEPGAGHVPVSALEVHTLGVERTAPWLGDLTATLLSGLDGVVATHEDPASGGTGPSAAAGAVTGPAAPTAVVLRIDAEAGPAGSTSPERYSLVVDDGGVTATAAEPAGLFHAVQTLRQLVETPGPGDVPARVPHVVVHDAPRYPWRGLSVDVARTFFGLDALRAVIDVAAAYKLNVLHLHLTDDQGWRIESPSRPELAKLSSGSDTSGGKGGHLSLADFRALQDHAAERFVRVVPEIDVPGHINAATHVYGDLMPDGVATEAYAGIEVGFSRLTFDLPATEPFLRDVFTDLAHATDGEHVHLGGDEVLKMEPAEYARFVELCERLILDAGKKPVAWQEAAKAPLRPGTLVQYWDTHPMDLTYLVDAAKAGARILLSPANRVYLDMRYTADFDPALGQDWAGLVEVRDSYDWEPEEVVPGLPADTIEGVEAAVWTERIPTLDALFTMLLPRLSAVAEVGWTAPERKDWDGFRRRVAREAHAWRRAGIAFHESAQVDW</sequence>
<evidence type="ECO:0000256" key="4">
    <source>
        <dbReference type="ARBA" id="ARBA00022801"/>
    </source>
</evidence>
<proteinExistence type="inferred from homology"/>
<feature type="domain" description="Beta-hexosaminidase bacterial type N-terminal" evidence="8">
    <location>
        <begin position="3"/>
        <end position="150"/>
    </location>
</feature>
<dbReference type="Gene3D" id="3.20.20.80">
    <property type="entry name" value="Glycosidases"/>
    <property type="match status" value="1"/>
</dbReference>
<dbReference type="GO" id="GO:0005975">
    <property type="term" value="P:carbohydrate metabolic process"/>
    <property type="evidence" value="ECO:0007669"/>
    <property type="project" value="InterPro"/>
</dbReference>
<evidence type="ECO:0000256" key="3">
    <source>
        <dbReference type="ARBA" id="ARBA00012663"/>
    </source>
</evidence>
<reference evidence="9" key="1">
    <citation type="submission" date="2024-06" db="EMBL/GenBank/DDBJ databases">
        <title>Complete genome sequence of the cellulolytic actinobacterium, Cellulosimicrobium ES-005.</title>
        <authorList>
            <person name="Matthews C.T."/>
            <person name="Underwood K.D."/>
            <person name="Ghanchi K.M."/>
            <person name="Fields S.D."/>
            <person name="Gardner S.G."/>
        </authorList>
    </citation>
    <scope>NUCLEOTIDE SEQUENCE</scope>
    <source>
        <strain evidence="9">ES-005</strain>
    </source>
</reference>
<evidence type="ECO:0000256" key="1">
    <source>
        <dbReference type="ARBA" id="ARBA00001231"/>
    </source>
</evidence>
<dbReference type="PANTHER" id="PTHR22600">
    <property type="entry name" value="BETA-HEXOSAMINIDASE"/>
    <property type="match status" value="1"/>
</dbReference>
<evidence type="ECO:0000256" key="5">
    <source>
        <dbReference type="ARBA" id="ARBA00023295"/>
    </source>
</evidence>
<evidence type="ECO:0000259" key="8">
    <source>
        <dbReference type="Pfam" id="PF02838"/>
    </source>
</evidence>
<accession>A0AAU8G341</accession>
<evidence type="ECO:0000256" key="2">
    <source>
        <dbReference type="ARBA" id="ARBA00006285"/>
    </source>
</evidence>
<dbReference type="InterPro" id="IPR017853">
    <property type="entry name" value="GH"/>
</dbReference>
<dbReference type="SUPFAM" id="SSF51445">
    <property type="entry name" value="(Trans)glycosidases"/>
    <property type="match status" value="1"/>
</dbReference>
<dbReference type="InterPro" id="IPR025705">
    <property type="entry name" value="Beta_hexosaminidase_sua/sub"/>
</dbReference>
<feature type="domain" description="Glycoside hydrolase family 20 catalytic" evidence="7">
    <location>
        <begin position="153"/>
        <end position="319"/>
    </location>
</feature>
<feature type="active site" description="Proton donor" evidence="6">
    <location>
        <position position="316"/>
    </location>
</feature>
<comment type="similarity">
    <text evidence="2">Belongs to the glycosyl hydrolase 20 family.</text>
</comment>
<comment type="catalytic activity">
    <reaction evidence="1">
        <text>Hydrolysis of terminal non-reducing N-acetyl-D-hexosamine residues in N-acetyl-beta-D-hexosaminides.</text>
        <dbReference type="EC" id="3.2.1.52"/>
    </reaction>
</comment>
<dbReference type="Pfam" id="PF02838">
    <property type="entry name" value="Glyco_hydro_20b"/>
    <property type="match status" value="1"/>
</dbReference>
<name>A0AAU8G341_9MICO</name>
<evidence type="ECO:0000313" key="9">
    <source>
        <dbReference type="EMBL" id="XCH30693.1"/>
    </source>
</evidence>
<keyword evidence="5" id="KW-0326">Glycosidase</keyword>
<dbReference type="InterPro" id="IPR015882">
    <property type="entry name" value="HEX_bac_N"/>
</dbReference>
<keyword evidence="4" id="KW-0378">Hydrolase</keyword>
<dbReference type="CDD" id="cd06568">
    <property type="entry name" value="GH20_SpHex_like"/>
    <property type="match status" value="1"/>
</dbReference>
<dbReference type="EMBL" id="CP159290">
    <property type="protein sequence ID" value="XCH30693.1"/>
    <property type="molecule type" value="Genomic_DNA"/>
</dbReference>
<feature type="domain" description="Glycoside hydrolase family 20 catalytic" evidence="7">
    <location>
        <begin position="326"/>
        <end position="471"/>
    </location>
</feature>
<dbReference type="GO" id="GO:0016020">
    <property type="term" value="C:membrane"/>
    <property type="evidence" value="ECO:0007669"/>
    <property type="project" value="TreeGrafter"/>
</dbReference>
<evidence type="ECO:0000256" key="6">
    <source>
        <dbReference type="PIRSR" id="PIRSR625705-1"/>
    </source>
</evidence>
<organism evidence="9">
    <name type="scientific">Cellulosimicrobium sp. ES-005</name>
    <dbReference type="NCBI Taxonomy" id="3163031"/>
    <lineage>
        <taxon>Bacteria</taxon>
        <taxon>Bacillati</taxon>
        <taxon>Actinomycetota</taxon>
        <taxon>Actinomycetes</taxon>
        <taxon>Micrococcales</taxon>
        <taxon>Promicromonosporaceae</taxon>
        <taxon>Cellulosimicrobium</taxon>
    </lineage>
</organism>
<dbReference type="EC" id="3.2.1.52" evidence="3"/>
<dbReference type="InterPro" id="IPR015883">
    <property type="entry name" value="Glyco_hydro_20_cat"/>
</dbReference>
<dbReference type="Pfam" id="PF00728">
    <property type="entry name" value="Glyco_hydro_20"/>
    <property type="match status" value="2"/>
</dbReference>
<dbReference type="SUPFAM" id="SSF55545">
    <property type="entry name" value="beta-N-acetylhexosaminidase-like domain"/>
    <property type="match status" value="1"/>
</dbReference>
<dbReference type="GO" id="GO:0030203">
    <property type="term" value="P:glycosaminoglycan metabolic process"/>
    <property type="evidence" value="ECO:0007669"/>
    <property type="project" value="TreeGrafter"/>
</dbReference>
<dbReference type="AlphaFoldDB" id="A0AAU8G341"/>